<evidence type="ECO:0000313" key="1">
    <source>
        <dbReference type="EMBL" id="HCA02652.1"/>
    </source>
</evidence>
<sequence length="78" mass="8443">MKGVITYEWWPEGVESASGGVLDHHKEALAERALEVIGPQAIEGFREGVLADNIHMSGDPEQGVAYRGYWSLSESGGN</sequence>
<proteinExistence type="predicted"/>
<protein>
    <submittedName>
        <fullName evidence="1">Uncharacterized protein</fullName>
    </submittedName>
</protein>
<accession>A0A3D0KGF4</accession>
<comment type="caution">
    <text evidence="1">The sequence shown here is derived from an EMBL/GenBank/DDBJ whole genome shotgun (WGS) entry which is preliminary data.</text>
</comment>
<dbReference type="EMBL" id="DOTR01000055">
    <property type="protein sequence ID" value="HCA02652.1"/>
    <property type="molecule type" value="Genomic_DNA"/>
</dbReference>
<name>A0A3D0KGF4_9GAMM</name>
<organism evidence="1">
    <name type="scientific">Halomonas campaniensis</name>
    <dbReference type="NCBI Taxonomy" id="213554"/>
    <lineage>
        <taxon>Bacteria</taxon>
        <taxon>Pseudomonadati</taxon>
        <taxon>Pseudomonadota</taxon>
        <taxon>Gammaproteobacteria</taxon>
        <taxon>Oceanospirillales</taxon>
        <taxon>Halomonadaceae</taxon>
        <taxon>Halomonas</taxon>
    </lineage>
</organism>
<dbReference type="AlphaFoldDB" id="A0A3D0KGF4"/>
<gene>
    <name evidence="1" type="ORF">DEO68_10810</name>
</gene>
<reference evidence="1" key="1">
    <citation type="journal article" date="2018" name="Nat. Biotechnol.">
        <title>A standardized bacterial taxonomy based on genome phylogeny substantially revises the tree of life.</title>
        <authorList>
            <person name="Parks D.H."/>
            <person name="Chuvochina M."/>
            <person name="Waite D.W."/>
            <person name="Rinke C."/>
            <person name="Skarshewski A."/>
            <person name="Chaumeil P.A."/>
            <person name="Hugenholtz P."/>
        </authorList>
    </citation>
    <scope>NUCLEOTIDE SEQUENCE [LARGE SCALE GENOMIC DNA]</scope>
    <source>
        <strain evidence="1">UBA11284</strain>
    </source>
</reference>